<comment type="caution">
    <text evidence="1">The sequence shown here is derived from an EMBL/GenBank/DDBJ whole genome shotgun (WGS) entry which is preliminary data.</text>
</comment>
<dbReference type="Gene3D" id="3.40.109.10">
    <property type="entry name" value="NADH Oxidase"/>
    <property type="match status" value="1"/>
</dbReference>
<accession>J9FPB0</accession>
<reference evidence="1" key="1">
    <citation type="journal article" date="2012" name="PLoS ONE">
        <title>Gene sets for utilization of primary and secondary nutrition supplies in the distal gut of endangered iberian lynx.</title>
        <authorList>
            <person name="Alcaide M."/>
            <person name="Messina E."/>
            <person name="Richter M."/>
            <person name="Bargiela R."/>
            <person name="Peplies J."/>
            <person name="Huws S.A."/>
            <person name="Newbold C.J."/>
            <person name="Golyshin P.N."/>
            <person name="Simon M.A."/>
            <person name="Lopez G."/>
            <person name="Yakimov M.M."/>
            <person name="Ferrer M."/>
        </authorList>
    </citation>
    <scope>NUCLEOTIDE SEQUENCE</scope>
</reference>
<name>J9FPB0_9ZZZZ</name>
<dbReference type="EMBL" id="AMCI01005109">
    <property type="protein sequence ID" value="EJW96776.1"/>
    <property type="molecule type" value="Genomic_DNA"/>
</dbReference>
<protein>
    <submittedName>
        <fullName evidence="1">Nitro/flavin reductase</fullName>
    </submittedName>
</protein>
<organism evidence="1">
    <name type="scientific">gut metagenome</name>
    <dbReference type="NCBI Taxonomy" id="749906"/>
    <lineage>
        <taxon>unclassified sequences</taxon>
        <taxon>metagenomes</taxon>
        <taxon>organismal metagenomes</taxon>
    </lineage>
</organism>
<dbReference type="InterPro" id="IPR000415">
    <property type="entry name" value="Nitroreductase-like"/>
</dbReference>
<proteinExistence type="predicted"/>
<sequence>MENTYHALRTSIKRIWSTYDEIVHQYYDLRDTTKPVDTFTAQMAERIGSTTTASPSMLEILQKQGFLKK</sequence>
<dbReference type="GO" id="GO:0016491">
    <property type="term" value="F:oxidoreductase activity"/>
    <property type="evidence" value="ECO:0007669"/>
    <property type="project" value="InterPro"/>
</dbReference>
<evidence type="ECO:0000313" key="1">
    <source>
        <dbReference type="EMBL" id="EJW96776.1"/>
    </source>
</evidence>
<gene>
    <name evidence="1" type="ORF">EVA_15117</name>
</gene>
<dbReference type="AlphaFoldDB" id="J9FPB0"/>